<keyword evidence="6" id="KW-0256">Endoplasmic reticulum</keyword>
<keyword evidence="7" id="KW-1015">Disulfide bond</keyword>
<dbReference type="Gene3D" id="2.70.130.10">
    <property type="entry name" value="Mannose-6-phosphate receptor binding domain"/>
    <property type="match status" value="1"/>
</dbReference>
<evidence type="ECO:0000256" key="9">
    <source>
        <dbReference type="SAM" id="SignalP"/>
    </source>
</evidence>
<comment type="similarity">
    <text evidence="2">Belongs to the OS-9 family.</text>
</comment>
<name>A0ABP1D944_9APHY</name>
<protein>
    <recommendedName>
        <fullName evidence="3">Protein OS-9 homolog</fullName>
    </recommendedName>
</protein>
<proteinExistence type="inferred from homology"/>
<evidence type="ECO:0000259" key="10">
    <source>
        <dbReference type="PROSITE" id="PS51914"/>
    </source>
</evidence>
<dbReference type="Proteomes" id="UP001497453">
    <property type="component" value="Chromosome 3"/>
</dbReference>
<evidence type="ECO:0000256" key="3">
    <source>
        <dbReference type="ARBA" id="ARBA00018727"/>
    </source>
</evidence>
<evidence type="ECO:0000313" key="11">
    <source>
        <dbReference type="EMBL" id="CAL1704372.1"/>
    </source>
</evidence>
<dbReference type="InterPro" id="IPR045149">
    <property type="entry name" value="OS-9-like"/>
</dbReference>
<gene>
    <name evidence="11" type="ORF">GFSPODELE1_LOCUS4980</name>
</gene>
<evidence type="ECO:0000256" key="5">
    <source>
        <dbReference type="ARBA" id="ARBA00022734"/>
    </source>
</evidence>
<dbReference type="SUPFAM" id="SSF50911">
    <property type="entry name" value="Mannose 6-phosphate receptor domain"/>
    <property type="match status" value="1"/>
</dbReference>
<keyword evidence="5" id="KW-0430">Lectin</keyword>
<dbReference type="InterPro" id="IPR044865">
    <property type="entry name" value="MRH_dom"/>
</dbReference>
<keyword evidence="4 9" id="KW-0732">Signal</keyword>
<dbReference type="PANTHER" id="PTHR15414">
    <property type="entry name" value="OS-9-RELATED"/>
    <property type="match status" value="1"/>
</dbReference>
<dbReference type="PROSITE" id="PS51914">
    <property type="entry name" value="MRH"/>
    <property type="match status" value="1"/>
</dbReference>
<organism evidence="11 12">
    <name type="scientific">Somion occarium</name>
    <dbReference type="NCBI Taxonomy" id="3059160"/>
    <lineage>
        <taxon>Eukaryota</taxon>
        <taxon>Fungi</taxon>
        <taxon>Dikarya</taxon>
        <taxon>Basidiomycota</taxon>
        <taxon>Agaricomycotina</taxon>
        <taxon>Agaricomycetes</taxon>
        <taxon>Polyporales</taxon>
        <taxon>Cerrenaceae</taxon>
        <taxon>Somion</taxon>
    </lineage>
</organism>
<evidence type="ECO:0000313" key="12">
    <source>
        <dbReference type="Proteomes" id="UP001497453"/>
    </source>
</evidence>
<evidence type="ECO:0000256" key="1">
    <source>
        <dbReference type="ARBA" id="ARBA00004367"/>
    </source>
</evidence>
<evidence type="ECO:0000256" key="8">
    <source>
        <dbReference type="SAM" id="MobiDB-lite"/>
    </source>
</evidence>
<comment type="subcellular location">
    <subcellularLocation>
        <location evidence="1">Endoplasmic reticulum membrane</location>
        <topology evidence="1">Peripheral membrane protein</topology>
        <orientation evidence="1">Lumenal side</orientation>
    </subcellularLocation>
</comment>
<feature type="compositionally biased region" description="Basic and acidic residues" evidence="8">
    <location>
        <begin position="441"/>
        <end position="460"/>
    </location>
</feature>
<keyword evidence="12" id="KW-1185">Reference proteome</keyword>
<evidence type="ECO:0000256" key="4">
    <source>
        <dbReference type="ARBA" id="ARBA00022729"/>
    </source>
</evidence>
<feature type="region of interest" description="Disordered" evidence="8">
    <location>
        <begin position="414"/>
        <end position="474"/>
    </location>
</feature>
<feature type="region of interest" description="Disordered" evidence="8">
    <location>
        <begin position="334"/>
        <end position="366"/>
    </location>
</feature>
<feature type="chain" id="PRO_5045787326" description="Protein OS-9 homolog" evidence="9">
    <location>
        <begin position="19"/>
        <end position="474"/>
    </location>
</feature>
<evidence type="ECO:0000256" key="7">
    <source>
        <dbReference type="ARBA" id="ARBA00023157"/>
    </source>
</evidence>
<feature type="signal peptide" evidence="9">
    <location>
        <begin position="1"/>
        <end position="18"/>
    </location>
</feature>
<sequence>MLVPRFLLPISLTALVAARLHHSLVPEDPFAFPKYRVTFLNGLPVLNETAQRWFQNGLKGGELEFLEQPWDDNQFRVPPLKRIEGSEEQGSVASKPDASHISTPHLELLKLGPRASYACLIPPPPEEVASPVADEPSTDVTPGHTWSLLQPLAGTCLYHRQGWFTYAYCHNSHVRQFHELANPQAQRLGEYRPEEDTEWEAYTLGRAPPTLDPGADLTVAEEAALAANVELARGPGSRYLVQRWGDGTYCEKTGRKREAEIQFHCSMTMTDTILFVKETQTCHYVIHIATPRLCGEPGFRSRLDAREESFIRCREILNADAYEAADRTLPAADHPFKMPRKLKPTTIAPSPPAEEKDGKQQSVKKTQHDLIRRALERLIGGGELKAGEVFIEPLGEGDDEVIIEFIEADLEGDESADKKSVQEKAHPSIEQALRAAGYNIKGEKKKKDDKSKTEGQDGKQRRAAATGREPRDEL</sequence>
<dbReference type="InterPro" id="IPR009011">
    <property type="entry name" value="Man6P_isomerase_rcpt-bd_dom_sf"/>
</dbReference>
<feature type="compositionally biased region" description="Basic and acidic residues" evidence="8">
    <location>
        <begin position="415"/>
        <end position="427"/>
    </location>
</feature>
<dbReference type="InterPro" id="IPR012913">
    <property type="entry name" value="OS9-like_dom"/>
</dbReference>
<dbReference type="Pfam" id="PF07915">
    <property type="entry name" value="PRKCSH"/>
    <property type="match status" value="1"/>
</dbReference>
<dbReference type="EMBL" id="OZ037946">
    <property type="protein sequence ID" value="CAL1704372.1"/>
    <property type="molecule type" value="Genomic_DNA"/>
</dbReference>
<dbReference type="PANTHER" id="PTHR15414:SF0">
    <property type="entry name" value="ENDOPLASMIC RETICULUM LECTIN 1"/>
    <property type="match status" value="1"/>
</dbReference>
<feature type="domain" description="MRH" evidence="10">
    <location>
        <begin position="154"/>
        <end position="296"/>
    </location>
</feature>
<reference evidence="12" key="1">
    <citation type="submission" date="2024-04" db="EMBL/GenBank/DDBJ databases">
        <authorList>
            <person name="Shaw F."/>
            <person name="Minotto A."/>
        </authorList>
    </citation>
    <scope>NUCLEOTIDE SEQUENCE [LARGE SCALE GENOMIC DNA]</scope>
</reference>
<evidence type="ECO:0000256" key="2">
    <source>
        <dbReference type="ARBA" id="ARBA00009918"/>
    </source>
</evidence>
<evidence type="ECO:0000256" key="6">
    <source>
        <dbReference type="ARBA" id="ARBA00022824"/>
    </source>
</evidence>
<accession>A0ABP1D944</accession>